<dbReference type="EnsemblMetazoa" id="AFUN006195-RA">
    <property type="protein sequence ID" value="AFUN006195-PA"/>
    <property type="gene ID" value="AFUN006195"/>
</dbReference>
<dbReference type="VEuPathDB" id="VectorBase:AFUN2_002935"/>
<dbReference type="VEuPathDB" id="VectorBase:AFUN2_005807"/>
<dbReference type="Gene3D" id="1.10.640.10">
    <property type="entry name" value="Haem peroxidase domain superfamily, animal type"/>
    <property type="match status" value="2"/>
</dbReference>
<keyword evidence="2" id="KW-0349">Heme</keyword>
<evidence type="ECO:0000256" key="3">
    <source>
        <dbReference type="SAM" id="SignalP"/>
    </source>
</evidence>
<proteinExistence type="predicted"/>
<sequence>MVQVYNAFTRRTRHLTVLCGIFAVLQLVEAEFDIYQLNGNSVTYYGYNKQCGFQHSCYGNHRYRSYDGSCNNLEHPTWGRRGNGLKYPIAPCYSDLVSKPARSKNGASLPQNRKLIAGLADVLRKRQINVTSKLNMCCVFMSEFINSDMIGRANSRTKRATGGFRGCRADGTDRSPFITPLSNPLLVTSKDRYYAPLKVRCLNLSPQEKANDKCELKHVPERNLQSSALDLSSLYDSKPSYDDSGRLNLELCGATKPIAKSEPSTVQFIAIAGLFGKLHNYCVDRASTCLQSPGPVQERCRAFAIGVYQKIIFEQLLPVLFGEEFYNECDFNCEYNPDVESVVSMAYRNAYGRFQHTWIPETMLYKPGGQTQSLPFNVFFHEPAQFDCTGTLDGILETPIHIGNLSRANVDKFYTVDGTRGTCLPCIDLARSRDSALCPLVTYKHYIEKLFGDDPNCYDTFEDLSDMFSPDVIEYFSKQYEHPTDIDALFGILDRRFVLGGFLPRIVAQATCLEFKRLKCTDRFFYTWNSYLGEGTRHLIKVFDFTTLLALFTELDVVPKQPFFVGSPRIASKDIRDYINIIYLKFWNIMLDMTNNVDTKQSVTMIKALELFGEYEKEAFIKAVAELLSNEEKAQNSCYRIGQGEFDYGLFQTKPIKPNEDLDVRRTLTTDKFLKTLAKKLGKCELKNLLDGKCYTNVTLSCCNGAEQITCDPDNPKSGAPLPQNRKLVAGLADFLDKYGPVTSSSLNMFMLFWMEVINSDMIGRAHKRTQCPTQGFRGCRADGRDRSAFVSMLSNPLRMPLDDPYYGESGISCLNFSPQEKANDRCEIKHVAERNMESSYLDLSSLYGETPNYDEKGKMPLYHCGASEPVIRTAPTTVQNTAIIGLFGKLHNYCVDRIRSCPQSKGSVQERCRALTIGVYQKIIYGQLLPLLFGDELYNLCGLDCEYNPYAESTVSQTYKNGPGRYPHIWITDEVMYKHKGKTEWRPFNEYFRNHESFDCTATLAGALETPIKTDRMVDATVHKFYTVDGERGSCLPCLDLARNRDSGLCPLVTYKHFIEQIVGEESKCYNTFEDLSDMFSPELIKFFAQHYEYPGDIDLLFASMDQRSYAGSNMPKLVSQSICLEFKRLKCTDRFFYSWNPDLGEGAQYLIEILDFTALLALFTDMEEVPLEPFLVDSAKVAAKDVRKYLESVDYLSCQI</sequence>
<feature type="chain" id="PRO_5021433239" evidence="3">
    <location>
        <begin position="31"/>
        <end position="1202"/>
    </location>
</feature>
<dbReference type="Pfam" id="PF03098">
    <property type="entry name" value="An_peroxidase"/>
    <property type="match status" value="4"/>
</dbReference>
<reference evidence="4" key="1">
    <citation type="submission" date="2020-05" db="UniProtKB">
        <authorList>
            <consortium name="EnsemblMetazoa"/>
        </authorList>
    </citation>
    <scope>IDENTIFICATION</scope>
    <source>
        <strain evidence="4">FUMOZ</strain>
    </source>
</reference>
<dbReference type="GO" id="GO:0046872">
    <property type="term" value="F:metal ion binding"/>
    <property type="evidence" value="ECO:0007669"/>
    <property type="project" value="UniProtKB-KW"/>
</dbReference>
<dbReference type="VEuPathDB" id="VectorBase:AFUN006195"/>
<dbReference type="VEuPathDB" id="VectorBase:AFUN2_006027"/>
<dbReference type="GO" id="GO:0004601">
    <property type="term" value="F:peroxidase activity"/>
    <property type="evidence" value="ECO:0007669"/>
    <property type="project" value="UniProtKB-KW"/>
</dbReference>
<dbReference type="InterPro" id="IPR019791">
    <property type="entry name" value="Haem_peroxidase_animal"/>
</dbReference>
<name>A0A182RIX9_ANOFN</name>
<dbReference type="InterPro" id="IPR037120">
    <property type="entry name" value="Haem_peroxidase_sf_animal"/>
</dbReference>
<keyword evidence="1" id="KW-0560">Oxidoreductase</keyword>
<keyword evidence="2" id="KW-0408">Iron</keyword>
<accession>A0A182RIX9</accession>
<dbReference type="PANTHER" id="PTHR11475">
    <property type="entry name" value="OXIDASE/PEROXIDASE"/>
    <property type="match status" value="1"/>
</dbReference>
<protein>
    <submittedName>
        <fullName evidence="4">Uncharacterized protein</fullName>
    </submittedName>
</protein>
<dbReference type="STRING" id="62324.A0A182RIX9"/>
<dbReference type="SUPFAM" id="SSF48113">
    <property type="entry name" value="Heme-dependent peroxidases"/>
    <property type="match status" value="2"/>
</dbReference>
<dbReference type="GO" id="GO:0006979">
    <property type="term" value="P:response to oxidative stress"/>
    <property type="evidence" value="ECO:0007669"/>
    <property type="project" value="InterPro"/>
</dbReference>
<keyword evidence="3" id="KW-0732">Signal</keyword>
<organism evidence="4">
    <name type="scientific">Anopheles funestus</name>
    <name type="common">African malaria mosquito</name>
    <dbReference type="NCBI Taxonomy" id="62324"/>
    <lineage>
        <taxon>Eukaryota</taxon>
        <taxon>Metazoa</taxon>
        <taxon>Ecdysozoa</taxon>
        <taxon>Arthropoda</taxon>
        <taxon>Hexapoda</taxon>
        <taxon>Insecta</taxon>
        <taxon>Pterygota</taxon>
        <taxon>Neoptera</taxon>
        <taxon>Endopterygota</taxon>
        <taxon>Diptera</taxon>
        <taxon>Nematocera</taxon>
        <taxon>Culicoidea</taxon>
        <taxon>Culicidae</taxon>
        <taxon>Anophelinae</taxon>
        <taxon>Anopheles</taxon>
    </lineage>
</organism>
<dbReference type="GO" id="GO:0020037">
    <property type="term" value="F:heme binding"/>
    <property type="evidence" value="ECO:0007669"/>
    <property type="project" value="InterPro"/>
</dbReference>
<evidence type="ECO:0000256" key="2">
    <source>
        <dbReference type="PIRSR" id="PIRSR619791-2"/>
    </source>
</evidence>
<dbReference type="AlphaFoldDB" id="A0A182RIX9"/>
<feature type="binding site" description="axial binding residue" evidence="2">
    <location>
        <position position="356"/>
    </location>
    <ligand>
        <name>heme b</name>
        <dbReference type="ChEBI" id="CHEBI:60344"/>
    </ligand>
    <ligandPart>
        <name>Fe</name>
        <dbReference type="ChEBI" id="CHEBI:18248"/>
    </ligandPart>
</feature>
<dbReference type="InterPro" id="IPR010255">
    <property type="entry name" value="Haem_peroxidase_sf"/>
</dbReference>
<keyword evidence="2" id="KW-0479">Metal-binding</keyword>
<evidence type="ECO:0000313" key="4">
    <source>
        <dbReference type="EnsemblMetazoa" id="AFUN006195-PA"/>
    </source>
</evidence>
<keyword evidence="1" id="KW-0575">Peroxidase</keyword>
<evidence type="ECO:0000256" key="1">
    <source>
        <dbReference type="ARBA" id="ARBA00022559"/>
    </source>
</evidence>
<dbReference type="PROSITE" id="PS50292">
    <property type="entry name" value="PEROXIDASE_3"/>
    <property type="match status" value="2"/>
</dbReference>
<dbReference type="PANTHER" id="PTHR11475:SF134">
    <property type="entry name" value="LD42267P"/>
    <property type="match status" value="1"/>
</dbReference>
<feature type="signal peptide" evidence="3">
    <location>
        <begin position="1"/>
        <end position="30"/>
    </location>
</feature>